<sequence length="174" mass="20850">MYRFWHKLFVVKQLLTMYQLAEKKATMITDEEVFESINKDFKQNTGFFVSVIKCGTEYLRSVDYENSKLKNRLEFPTNLVKIRVIDSPINIIESNQLANALNIFYFEIDYQTNRYSWEENRERSTENFVKLFEKIDKHLFDTIVKKRANVAFLMSHKVAKISFKTRFFGLITRL</sequence>
<reference evidence="1" key="1">
    <citation type="submission" date="2006-06" db="EMBL/GenBank/DDBJ databases">
        <title>Complete sequence of Trichodesmium erythraeum IMS101.</title>
        <authorList>
            <consortium name="US DOE Joint Genome Institute"/>
            <person name="Copeland A."/>
            <person name="Lucas S."/>
            <person name="Lapidus A."/>
            <person name="Barry K."/>
            <person name="Detter J.C."/>
            <person name="Glavina del Rio T."/>
            <person name="Hammon N."/>
            <person name="Israni S."/>
            <person name="Dalin E."/>
            <person name="Tice H."/>
            <person name="Pitluck S."/>
            <person name="Kiss H."/>
            <person name="Munk A.C."/>
            <person name="Brettin T."/>
            <person name="Bruce D."/>
            <person name="Han C."/>
            <person name="Tapia R."/>
            <person name="Gilna P."/>
            <person name="Schmutz J."/>
            <person name="Larimer F."/>
            <person name="Land M."/>
            <person name="Hauser L."/>
            <person name="Kyrpides N."/>
            <person name="Kim E."/>
            <person name="Richardson P."/>
        </authorList>
    </citation>
    <scope>NUCLEOTIDE SEQUENCE [LARGE SCALE GENOMIC DNA]</scope>
    <source>
        <strain evidence="1">IMS101</strain>
    </source>
</reference>
<evidence type="ECO:0000313" key="1">
    <source>
        <dbReference type="EMBL" id="ABG53257.1"/>
    </source>
</evidence>
<organism evidence="1">
    <name type="scientific">Trichodesmium erythraeum (strain IMS101)</name>
    <dbReference type="NCBI Taxonomy" id="203124"/>
    <lineage>
        <taxon>Bacteria</taxon>
        <taxon>Bacillati</taxon>
        <taxon>Cyanobacteriota</taxon>
        <taxon>Cyanophyceae</taxon>
        <taxon>Oscillatoriophycideae</taxon>
        <taxon>Oscillatoriales</taxon>
        <taxon>Microcoleaceae</taxon>
        <taxon>Trichodesmium</taxon>
    </lineage>
</organism>
<dbReference type="EMBL" id="CP000393">
    <property type="protein sequence ID" value="ABG53257.1"/>
    <property type="molecule type" value="Genomic_DNA"/>
</dbReference>
<dbReference type="AlphaFoldDB" id="Q10WW7"/>
<dbReference type="HOGENOM" id="CLU_1539362_0_0_3"/>
<name>Q10WW7_TRIEI</name>
<dbReference type="STRING" id="203124.Tery_4259"/>
<protein>
    <submittedName>
        <fullName evidence="1">Uncharacterized protein</fullName>
    </submittedName>
</protein>
<accession>Q10WW7</accession>
<proteinExistence type="predicted"/>
<dbReference type="KEGG" id="ter:Tery_4259"/>
<gene>
    <name evidence="1" type="ordered locus">Tery_4259</name>
</gene>